<keyword evidence="2 6" id="KW-0812">Transmembrane</keyword>
<dbReference type="GO" id="GO:0005524">
    <property type="term" value="F:ATP binding"/>
    <property type="evidence" value="ECO:0007669"/>
    <property type="project" value="InterPro"/>
</dbReference>
<sequence>MRALPERDPGTPDHRSAGRYLLWLARRQWWPLAVAAVYLTVYMSLQALHPVVLGAAVDDGLASGDPERLLLWGAALLAMSVGIALLITPTHRAEAFNWYASAYRTVQVVTRRSAHLGATLTRRLPTGEVVAVGTTDIDDIGEMFERVARLASAVLTIALVSALMLWSSVQMGLAVLIGVPLIVLCSGPLLRPLHRRESRQRDLQAAVATRATDIVAGLRVLRGIGGERVSETRYTAESQRARAAGVHVGWLTAALHALQVLLPGLLMAGIIWLGARLALAGEITPGQLVTFYGYTAFLMIPVSDLMRTTNFIVSAHVSARRIVRILSLPHDLPEPEQPADAPDGPVDLHDAGSGVTVRADRLTGIACTDMEQATLIADRLGRYHDDPDSDVTMRPAAAGGPDGAASPTRLRDLPLDHVRRRILVAANGAVLFSGPLRGELSPDGGATDERIHAAVRTACADDIVDALPGGLDGHVADHGREFSGGQQQRLRLARALLADPDVLILLEPASAVDAHTESAIAGRLGAARQGRTTAVLTTSPLLLDRTDHVVFVDGGRVVAEGTHRELLRTEPRYARTVLRSAADDDGDTPATGRAVPASAGESR</sequence>
<keyword evidence="3 6" id="KW-1133">Transmembrane helix</keyword>
<reference evidence="9 10" key="1">
    <citation type="submission" date="2020-08" db="EMBL/GenBank/DDBJ databases">
        <title>Sequencing the genomes of 1000 actinobacteria strains.</title>
        <authorList>
            <person name="Klenk H.-P."/>
        </authorList>
    </citation>
    <scope>NUCLEOTIDE SEQUENCE [LARGE SCALE GENOMIC DNA]</scope>
    <source>
        <strain evidence="9 10">DSM 46659</strain>
    </source>
</reference>
<dbReference type="InterPro" id="IPR036640">
    <property type="entry name" value="ABC1_TM_sf"/>
</dbReference>
<feature type="domain" description="ABC transmembrane type-1" evidence="8">
    <location>
        <begin position="50"/>
        <end position="314"/>
    </location>
</feature>
<comment type="caution">
    <text evidence="9">The sequence shown here is derived from an EMBL/GenBank/DDBJ whole genome shotgun (WGS) entry which is preliminary data.</text>
</comment>
<dbReference type="CDD" id="cd07346">
    <property type="entry name" value="ABC_6TM_exporters"/>
    <property type="match status" value="1"/>
</dbReference>
<feature type="transmembrane region" description="Helical" evidence="6">
    <location>
        <begin position="172"/>
        <end position="190"/>
    </location>
</feature>
<comment type="subcellular location">
    <subcellularLocation>
        <location evidence="1">Cell membrane</location>
        <topology evidence="1">Multi-pass membrane protein</topology>
    </subcellularLocation>
</comment>
<dbReference type="SUPFAM" id="SSF90123">
    <property type="entry name" value="ABC transporter transmembrane region"/>
    <property type="match status" value="1"/>
</dbReference>
<dbReference type="EMBL" id="JACHDS010000001">
    <property type="protein sequence ID" value="MBB6173807.1"/>
    <property type="molecule type" value="Genomic_DNA"/>
</dbReference>
<feature type="region of interest" description="Disordered" evidence="5">
    <location>
        <begin position="579"/>
        <end position="603"/>
    </location>
</feature>
<evidence type="ECO:0000313" key="10">
    <source>
        <dbReference type="Proteomes" id="UP000546642"/>
    </source>
</evidence>
<dbReference type="GO" id="GO:0005886">
    <property type="term" value="C:plasma membrane"/>
    <property type="evidence" value="ECO:0007669"/>
    <property type="project" value="UniProtKB-SubCell"/>
</dbReference>
<dbReference type="PANTHER" id="PTHR43394">
    <property type="entry name" value="ATP-DEPENDENT PERMEASE MDL1, MITOCHONDRIAL"/>
    <property type="match status" value="1"/>
</dbReference>
<dbReference type="Gene3D" id="1.20.1560.10">
    <property type="entry name" value="ABC transporter type 1, transmembrane domain"/>
    <property type="match status" value="1"/>
</dbReference>
<dbReference type="PROSITE" id="PS50929">
    <property type="entry name" value="ABC_TM1F"/>
    <property type="match status" value="1"/>
</dbReference>
<feature type="transmembrane region" description="Helical" evidence="6">
    <location>
        <begin position="69"/>
        <end position="87"/>
    </location>
</feature>
<evidence type="ECO:0000256" key="1">
    <source>
        <dbReference type="ARBA" id="ARBA00004651"/>
    </source>
</evidence>
<accession>A0A7X0D6Q7</accession>
<dbReference type="PROSITE" id="PS50893">
    <property type="entry name" value="ABC_TRANSPORTER_2"/>
    <property type="match status" value="1"/>
</dbReference>
<dbReference type="Gene3D" id="3.40.50.300">
    <property type="entry name" value="P-loop containing nucleotide triphosphate hydrolases"/>
    <property type="match status" value="1"/>
</dbReference>
<evidence type="ECO:0000259" key="7">
    <source>
        <dbReference type="PROSITE" id="PS50893"/>
    </source>
</evidence>
<dbReference type="Pfam" id="PF00664">
    <property type="entry name" value="ABC_membrane"/>
    <property type="match status" value="1"/>
</dbReference>
<dbReference type="Pfam" id="PF00005">
    <property type="entry name" value="ABC_tran"/>
    <property type="match status" value="1"/>
</dbReference>
<feature type="compositionally biased region" description="Low complexity" evidence="5">
    <location>
        <begin position="395"/>
        <end position="407"/>
    </location>
</feature>
<dbReference type="AlphaFoldDB" id="A0A7X0D6Q7"/>
<evidence type="ECO:0000313" key="9">
    <source>
        <dbReference type="EMBL" id="MBB6173807.1"/>
    </source>
</evidence>
<dbReference type="GO" id="GO:0016887">
    <property type="term" value="F:ATP hydrolysis activity"/>
    <property type="evidence" value="ECO:0007669"/>
    <property type="project" value="InterPro"/>
</dbReference>
<evidence type="ECO:0000259" key="8">
    <source>
        <dbReference type="PROSITE" id="PS50929"/>
    </source>
</evidence>
<gene>
    <name evidence="9" type="ORF">HNR23_003867</name>
</gene>
<dbReference type="GO" id="GO:0015421">
    <property type="term" value="F:ABC-type oligopeptide transporter activity"/>
    <property type="evidence" value="ECO:0007669"/>
    <property type="project" value="TreeGrafter"/>
</dbReference>
<name>A0A7X0D6Q7_9ACTN</name>
<evidence type="ECO:0000256" key="6">
    <source>
        <dbReference type="SAM" id="Phobius"/>
    </source>
</evidence>
<dbReference type="InterPro" id="IPR003439">
    <property type="entry name" value="ABC_transporter-like_ATP-bd"/>
</dbReference>
<dbReference type="SUPFAM" id="SSF52540">
    <property type="entry name" value="P-loop containing nucleoside triphosphate hydrolases"/>
    <property type="match status" value="1"/>
</dbReference>
<keyword evidence="4 6" id="KW-0472">Membrane</keyword>
<dbReference type="RefSeq" id="WP_184077430.1">
    <property type="nucleotide sequence ID" value="NZ_JACHDS010000001.1"/>
</dbReference>
<organism evidence="9 10">
    <name type="scientific">Nocardiopsis mwathae</name>
    <dbReference type="NCBI Taxonomy" id="1472723"/>
    <lineage>
        <taxon>Bacteria</taxon>
        <taxon>Bacillati</taxon>
        <taxon>Actinomycetota</taxon>
        <taxon>Actinomycetes</taxon>
        <taxon>Streptosporangiales</taxon>
        <taxon>Nocardiopsidaceae</taxon>
        <taxon>Nocardiopsis</taxon>
    </lineage>
</organism>
<dbReference type="Proteomes" id="UP000546642">
    <property type="component" value="Unassembled WGS sequence"/>
</dbReference>
<proteinExistence type="predicted"/>
<feature type="region of interest" description="Disordered" evidence="5">
    <location>
        <begin position="386"/>
        <end position="409"/>
    </location>
</feature>
<feature type="transmembrane region" description="Helical" evidence="6">
    <location>
        <begin position="29"/>
        <end position="49"/>
    </location>
</feature>
<dbReference type="InterPro" id="IPR027417">
    <property type="entry name" value="P-loop_NTPase"/>
</dbReference>
<dbReference type="PANTHER" id="PTHR43394:SF1">
    <property type="entry name" value="ATP-BINDING CASSETTE SUB-FAMILY B MEMBER 10, MITOCHONDRIAL"/>
    <property type="match status" value="1"/>
</dbReference>
<evidence type="ECO:0000256" key="5">
    <source>
        <dbReference type="SAM" id="MobiDB-lite"/>
    </source>
</evidence>
<keyword evidence="10" id="KW-1185">Reference proteome</keyword>
<dbReference type="PROSITE" id="PS00211">
    <property type="entry name" value="ABC_TRANSPORTER_1"/>
    <property type="match status" value="1"/>
</dbReference>
<evidence type="ECO:0000256" key="3">
    <source>
        <dbReference type="ARBA" id="ARBA00022989"/>
    </source>
</evidence>
<feature type="transmembrane region" description="Helical" evidence="6">
    <location>
        <begin position="147"/>
        <end position="166"/>
    </location>
</feature>
<dbReference type="InterPro" id="IPR011527">
    <property type="entry name" value="ABC1_TM_dom"/>
</dbReference>
<protein>
    <submittedName>
        <fullName evidence="9">ABC-type multidrug transport system fused ATPase/permease subunit</fullName>
    </submittedName>
</protein>
<dbReference type="InterPro" id="IPR017871">
    <property type="entry name" value="ABC_transporter-like_CS"/>
</dbReference>
<evidence type="ECO:0000256" key="2">
    <source>
        <dbReference type="ARBA" id="ARBA00022692"/>
    </source>
</evidence>
<feature type="transmembrane region" description="Helical" evidence="6">
    <location>
        <begin position="248"/>
        <end position="275"/>
    </location>
</feature>
<dbReference type="InterPro" id="IPR039421">
    <property type="entry name" value="Type_1_exporter"/>
</dbReference>
<feature type="domain" description="ABC transporter" evidence="7">
    <location>
        <begin position="317"/>
        <end position="579"/>
    </location>
</feature>
<evidence type="ECO:0000256" key="4">
    <source>
        <dbReference type="ARBA" id="ARBA00023136"/>
    </source>
</evidence>